<dbReference type="RefSeq" id="XP_066702348.1">
    <property type="nucleotide sequence ID" value="XM_066842486.1"/>
</dbReference>
<dbReference type="GeneID" id="92075548"/>
<dbReference type="EMBL" id="JAQQWE010000004">
    <property type="protein sequence ID" value="KAK7957042.1"/>
    <property type="molecule type" value="Genomic_DNA"/>
</dbReference>
<accession>A0ABR1QKP7</accession>
<evidence type="ECO:0000313" key="1">
    <source>
        <dbReference type="EMBL" id="KAK7957042.1"/>
    </source>
</evidence>
<comment type="caution">
    <text evidence="1">The sequence shown here is derived from an EMBL/GenBank/DDBJ whole genome shotgun (WGS) entry which is preliminary data.</text>
</comment>
<name>A0ABR1QKP7_9PEZI</name>
<protein>
    <submittedName>
        <fullName evidence="1">Uncharacterized protein</fullName>
    </submittedName>
</protein>
<proteinExistence type="predicted"/>
<evidence type="ECO:0000313" key="2">
    <source>
        <dbReference type="Proteomes" id="UP001391051"/>
    </source>
</evidence>
<sequence length="130" mass="14138">MVWHSVHLQNHPVHLRKLLCILGVLIAPVAPSAVVIHIRGKPKNGPGLKLGFPRPEDGFEVLELHSACVQLDGGRRRYGREPVDDGAAHLRIAGADIRRLDAAPACQRLRHLPREMLAVAGARRLGPGEG</sequence>
<organism evidence="1 2">
    <name type="scientific">Apiospora aurea</name>
    <dbReference type="NCBI Taxonomy" id="335848"/>
    <lineage>
        <taxon>Eukaryota</taxon>
        <taxon>Fungi</taxon>
        <taxon>Dikarya</taxon>
        <taxon>Ascomycota</taxon>
        <taxon>Pezizomycotina</taxon>
        <taxon>Sordariomycetes</taxon>
        <taxon>Xylariomycetidae</taxon>
        <taxon>Amphisphaeriales</taxon>
        <taxon>Apiosporaceae</taxon>
        <taxon>Apiospora</taxon>
    </lineage>
</organism>
<dbReference type="Proteomes" id="UP001391051">
    <property type="component" value="Unassembled WGS sequence"/>
</dbReference>
<reference evidence="1 2" key="1">
    <citation type="submission" date="2023-01" db="EMBL/GenBank/DDBJ databases">
        <title>Analysis of 21 Apiospora genomes using comparative genomics revels a genus with tremendous synthesis potential of carbohydrate active enzymes and secondary metabolites.</title>
        <authorList>
            <person name="Sorensen T."/>
        </authorList>
    </citation>
    <scope>NUCLEOTIDE SEQUENCE [LARGE SCALE GENOMIC DNA]</scope>
    <source>
        <strain evidence="1 2">CBS 24483</strain>
    </source>
</reference>
<gene>
    <name evidence="1" type="ORF">PG986_006264</name>
</gene>
<keyword evidence="2" id="KW-1185">Reference proteome</keyword>